<protein>
    <recommendedName>
        <fullName evidence="1">DUF1854 domain-containing protein</fullName>
    </recommendedName>
</protein>
<accession>A0A6J4K2L3</accession>
<proteinExistence type="predicted"/>
<feature type="domain" description="DUF1854" evidence="1">
    <location>
        <begin position="37"/>
        <end position="163"/>
    </location>
</feature>
<name>A0A6J4K2L3_9BACT</name>
<dbReference type="Pfam" id="PF08909">
    <property type="entry name" value="DUF1854"/>
    <property type="match status" value="1"/>
</dbReference>
<evidence type="ECO:0000313" key="2">
    <source>
        <dbReference type="EMBL" id="CAA9294097.1"/>
    </source>
</evidence>
<dbReference type="AlphaFoldDB" id="A0A6J4K2L3"/>
<evidence type="ECO:0000259" key="1">
    <source>
        <dbReference type="Pfam" id="PF08909"/>
    </source>
</evidence>
<reference evidence="2" key="1">
    <citation type="submission" date="2020-02" db="EMBL/GenBank/DDBJ databases">
        <authorList>
            <person name="Meier V. D."/>
        </authorList>
    </citation>
    <scope>NUCLEOTIDE SEQUENCE</scope>
    <source>
        <strain evidence="2">AVDCRST_MAG63</strain>
    </source>
</reference>
<sequence>METQTSEMIDPRTLRLFYDPPGTLRLTVGEERSYPAVKLYQASPLSRPGRYLSLVDGKGEEIVMVENLADFAADSREVAEEEIRRRYLTARVEEITNIRTEFGVTYWHARTDKGERDFVVQSLSESCVWLSDQHLLIIDVDGNRFEITDRSRLDAASQERLDQVL</sequence>
<dbReference type="InterPro" id="IPR015005">
    <property type="entry name" value="DUF1854"/>
</dbReference>
<dbReference type="EMBL" id="CADCTO010000647">
    <property type="protein sequence ID" value="CAA9294097.1"/>
    <property type="molecule type" value="Genomic_DNA"/>
</dbReference>
<gene>
    <name evidence="2" type="ORF">AVDCRST_MAG63-4631</name>
</gene>
<organism evidence="2">
    <name type="scientific">uncultured Armatimonadetes bacterium</name>
    <dbReference type="NCBI Taxonomy" id="157466"/>
    <lineage>
        <taxon>Bacteria</taxon>
        <taxon>Bacillati</taxon>
        <taxon>Armatimonadota</taxon>
        <taxon>environmental samples</taxon>
    </lineage>
</organism>